<gene>
    <name evidence="1" type="ORF">COCMIDRAFT_102574</name>
</gene>
<dbReference type="GeneID" id="19118107"/>
<dbReference type="RefSeq" id="XP_007690698.1">
    <property type="nucleotide sequence ID" value="XM_007692508.1"/>
</dbReference>
<dbReference type="KEGG" id="bor:COCMIDRAFT_102574"/>
<dbReference type="Pfam" id="PF15610">
    <property type="entry name" value="PRTase_3"/>
    <property type="match status" value="1"/>
</dbReference>
<dbReference type="eggNOG" id="ENOG502SXIH">
    <property type="taxonomic scope" value="Eukaryota"/>
</dbReference>
<reference evidence="1 2" key="1">
    <citation type="journal article" date="2013" name="PLoS Genet.">
        <title>Comparative genome structure, secondary metabolite, and effector coding capacity across Cochliobolus pathogens.</title>
        <authorList>
            <person name="Condon B.J."/>
            <person name="Leng Y."/>
            <person name="Wu D."/>
            <person name="Bushley K.E."/>
            <person name="Ohm R.A."/>
            <person name="Otillar R."/>
            <person name="Martin J."/>
            <person name="Schackwitz W."/>
            <person name="Grimwood J."/>
            <person name="MohdZainudin N."/>
            <person name="Xue C."/>
            <person name="Wang R."/>
            <person name="Manning V.A."/>
            <person name="Dhillon B."/>
            <person name="Tu Z.J."/>
            <person name="Steffenson B.J."/>
            <person name="Salamov A."/>
            <person name="Sun H."/>
            <person name="Lowry S."/>
            <person name="LaButti K."/>
            <person name="Han J."/>
            <person name="Copeland A."/>
            <person name="Lindquist E."/>
            <person name="Barry K."/>
            <person name="Schmutz J."/>
            <person name="Baker S.E."/>
            <person name="Ciuffetti L.M."/>
            <person name="Grigoriev I.V."/>
            <person name="Zhong S."/>
            <person name="Turgeon B.G."/>
        </authorList>
    </citation>
    <scope>NUCLEOTIDE SEQUENCE [LARGE SCALE GENOMIC DNA]</scope>
    <source>
        <strain evidence="1 2">ATCC 44560</strain>
    </source>
</reference>
<proteinExistence type="predicted"/>
<keyword evidence="2" id="KW-1185">Reference proteome</keyword>
<dbReference type="AlphaFoldDB" id="W6YYX1"/>
<dbReference type="Proteomes" id="UP000054032">
    <property type="component" value="Unassembled WGS sequence"/>
</dbReference>
<dbReference type="InterPro" id="IPR028944">
    <property type="entry name" value="PRTase_ComF-like"/>
</dbReference>
<evidence type="ECO:0000313" key="1">
    <source>
        <dbReference type="EMBL" id="EUC42773.1"/>
    </source>
</evidence>
<accession>W6YYX1</accession>
<protein>
    <submittedName>
        <fullName evidence="1">Uncharacterized protein</fullName>
    </submittedName>
</protein>
<sequence length="267" mass="30419">MVQDVFALHSIVADDELTFPFSLNDYQRYLFGDDRLAHRLGTDLAKAYIPTLPSPIHDFAVAVLSDHVPTPTHSLRHHFVAYLNRHLVANNATPALKLDLHHAAASAKLARVGPPASTIYHIDTKRLQNRTLIVLADIRTGQDREDEIRRSFAVQGITTVFAYLAALGRSATTVALSNLLSSVISPSMKDIEAITQGPHFVMNECFVKFILERDNVDFCQFIRRQDDHFVRLLLDHAIYSNYYHDQEHTDNIRFLLWEVQARESIYK</sequence>
<dbReference type="OrthoDB" id="9986683at2759"/>
<organism evidence="1 2">
    <name type="scientific">Bipolaris oryzae ATCC 44560</name>
    <dbReference type="NCBI Taxonomy" id="930090"/>
    <lineage>
        <taxon>Eukaryota</taxon>
        <taxon>Fungi</taxon>
        <taxon>Dikarya</taxon>
        <taxon>Ascomycota</taxon>
        <taxon>Pezizomycotina</taxon>
        <taxon>Dothideomycetes</taxon>
        <taxon>Pleosporomycetidae</taxon>
        <taxon>Pleosporales</taxon>
        <taxon>Pleosporineae</taxon>
        <taxon>Pleosporaceae</taxon>
        <taxon>Bipolaris</taxon>
    </lineage>
</organism>
<name>W6YYX1_COCMI</name>
<evidence type="ECO:0000313" key="2">
    <source>
        <dbReference type="Proteomes" id="UP000054032"/>
    </source>
</evidence>
<dbReference type="EMBL" id="KI964049">
    <property type="protein sequence ID" value="EUC42773.1"/>
    <property type="molecule type" value="Genomic_DNA"/>
</dbReference>
<dbReference type="HOGENOM" id="CLU_091742_0_0_1"/>